<protein>
    <submittedName>
        <fullName evidence="1">20395_t:CDS:1</fullName>
    </submittedName>
</protein>
<sequence>MIQIPPNELHIQILKYVVTETNFEKFCALRTVCKKWNSFVPLVIYEAVIYKLSSGLKLKLTCDEKNKIVWSKKLSPTYCDSTKAFTFLFDQTEDTSIFNCYQESPKDFILTAYLEKSEDVLFPLELGAKFKGPASPQVINDDIFKYEFDCQNNLCFKWETKVEEGNVINHIRLYSFTIAAWKLCYILDCLVYN</sequence>
<evidence type="ECO:0000313" key="1">
    <source>
        <dbReference type="EMBL" id="CAG8806204.1"/>
    </source>
</evidence>
<dbReference type="EMBL" id="CAJVQC010066203">
    <property type="protein sequence ID" value="CAG8806204.1"/>
    <property type="molecule type" value="Genomic_DNA"/>
</dbReference>
<accession>A0ACA9RQP5</accession>
<organism evidence="1 2">
    <name type="scientific">Racocetra persica</name>
    <dbReference type="NCBI Taxonomy" id="160502"/>
    <lineage>
        <taxon>Eukaryota</taxon>
        <taxon>Fungi</taxon>
        <taxon>Fungi incertae sedis</taxon>
        <taxon>Mucoromycota</taxon>
        <taxon>Glomeromycotina</taxon>
        <taxon>Glomeromycetes</taxon>
        <taxon>Diversisporales</taxon>
        <taxon>Gigasporaceae</taxon>
        <taxon>Racocetra</taxon>
    </lineage>
</organism>
<feature type="non-terminal residue" evidence="1">
    <location>
        <position position="1"/>
    </location>
</feature>
<name>A0ACA9RQP5_9GLOM</name>
<reference evidence="1" key="1">
    <citation type="submission" date="2021-06" db="EMBL/GenBank/DDBJ databases">
        <authorList>
            <person name="Kallberg Y."/>
            <person name="Tangrot J."/>
            <person name="Rosling A."/>
        </authorList>
    </citation>
    <scope>NUCLEOTIDE SEQUENCE</scope>
    <source>
        <strain evidence="1">MA461A</strain>
    </source>
</reference>
<feature type="non-terminal residue" evidence="1">
    <location>
        <position position="193"/>
    </location>
</feature>
<evidence type="ECO:0000313" key="2">
    <source>
        <dbReference type="Proteomes" id="UP000789920"/>
    </source>
</evidence>
<gene>
    <name evidence="1" type="ORF">RPERSI_LOCUS22108</name>
</gene>
<comment type="caution">
    <text evidence="1">The sequence shown here is derived from an EMBL/GenBank/DDBJ whole genome shotgun (WGS) entry which is preliminary data.</text>
</comment>
<keyword evidence="2" id="KW-1185">Reference proteome</keyword>
<proteinExistence type="predicted"/>
<dbReference type="Proteomes" id="UP000789920">
    <property type="component" value="Unassembled WGS sequence"/>
</dbReference>